<keyword evidence="4" id="KW-0560">Oxidoreductase</keyword>
<keyword evidence="5" id="KW-0408">Iron</keyword>
<reference evidence="8" key="1">
    <citation type="submission" date="2025-08" db="UniProtKB">
        <authorList>
            <consortium name="Ensembl"/>
        </authorList>
    </citation>
    <scope>IDENTIFICATION</scope>
</reference>
<dbReference type="GO" id="GO:0004508">
    <property type="term" value="F:steroid 17-alpha-monooxygenase activity"/>
    <property type="evidence" value="ECO:0007669"/>
    <property type="project" value="TreeGrafter"/>
</dbReference>
<comment type="similarity">
    <text evidence="1">Belongs to the cytochrome P450 family.</text>
</comment>
<keyword evidence="7" id="KW-0472">Membrane</keyword>
<protein>
    <submittedName>
        <fullName evidence="8">Uncharacterized protein</fullName>
    </submittedName>
</protein>
<dbReference type="PANTHER" id="PTHR24289:SF22">
    <property type="entry name" value="CYTOCHROME P450 1A"/>
    <property type="match status" value="1"/>
</dbReference>
<evidence type="ECO:0000256" key="1">
    <source>
        <dbReference type="ARBA" id="ARBA00010617"/>
    </source>
</evidence>
<evidence type="ECO:0000256" key="3">
    <source>
        <dbReference type="ARBA" id="ARBA00022723"/>
    </source>
</evidence>
<dbReference type="PANTHER" id="PTHR24289">
    <property type="entry name" value="STEROID 17-ALPHA-HYDROXYLASE/17,20 LYASE"/>
    <property type="match status" value="1"/>
</dbReference>
<dbReference type="SUPFAM" id="SSF48264">
    <property type="entry name" value="Cytochrome P450"/>
    <property type="match status" value="1"/>
</dbReference>
<evidence type="ECO:0000313" key="8">
    <source>
        <dbReference type="Ensembl" id="ENSBOBP00000022628.1"/>
    </source>
</evidence>
<dbReference type="GO" id="GO:0020037">
    <property type="term" value="F:heme binding"/>
    <property type="evidence" value="ECO:0007669"/>
    <property type="project" value="InterPro"/>
</dbReference>
<keyword evidence="9" id="KW-1185">Reference proteome</keyword>
<dbReference type="GO" id="GO:0042448">
    <property type="term" value="P:progesterone metabolic process"/>
    <property type="evidence" value="ECO:0007669"/>
    <property type="project" value="TreeGrafter"/>
</dbReference>
<dbReference type="InterPro" id="IPR001128">
    <property type="entry name" value="Cyt_P450"/>
</dbReference>
<evidence type="ECO:0000256" key="7">
    <source>
        <dbReference type="SAM" id="Phobius"/>
    </source>
</evidence>
<feature type="transmembrane region" description="Helical" evidence="7">
    <location>
        <begin position="12"/>
        <end position="34"/>
    </location>
</feature>
<dbReference type="PRINTS" id="PR00463">
    <property type="entry name" value="EP450I"/>
</dbReference>
<dbReference type="Ensembl" id="ENSBOBT00000023137.1">
    <property type="protein sequence ID" value="ENSBOBP00000022628.1"/>
    <property type="gene ID" value="ENSBOBG00000013616.1"/>
</dbReference>
<evidence type="ECO:0000313" key="9">
    <source>
        <dbReference type="Proteomes" id="UP000694567"/>
    </source>
</evidence>
<keyword evidence="2" id="KW-0349">Heme</keyword>
<proteinExistence type="inferred from homology"/>
<dbReference type="Gene3D" id="1.10.630.10">
    <property type="entry name" value="Cytochrome P450"/>
    <property type="match status" value="1"/>
</dbReference>
<evidence type="ECO:0000256" key="2">
    <source>
        <dbReference type="ARBA" id="ARBA00022617"/>
    </source>
</evidence>
<keyword evidence="7" id="KW-1133">Transmembrane helix</keyword>
<keyword evidence="3" id="KW-0479">Metal-binding</keyword>
<dbReference type="Pfam" id="PF00067">
    <property type="entry name" value="p450"/>
    <property type="match status" value="1"/>
</dbReference>
<evidence type="ECO:0000256" key="6">
    <source>
        <dbReference type="ARBA" id="ARBA00023033"/>
    </source>
</evidence>
<dbReference type="InterPro" id="IPR036396">
    <property type="entry name" value="Cyt_P450_sf"/>
</dbReference>
<dbReference type="Proteomes" id="UP000694567">
    <property type="component" value="Unplaced"/>
</dbReference>
<dbReference type="GO" id="GO:0042446">
    <property type="term" value="P:hormone biosynthetic process"/>
    <property type="evidence" value="ECO:0007669"/>
    <property type="project" value="TreeGrafter"/>
</dbReference>
<accession>A0A8C0FPK9</accession>
<evidence type="ECO:0000256" key="4">
    <source>
        <dbReference type="ARBA" id="ARBA00023002"/>
    </source>
</evidence>
<dbReference type="InterPro" id="IPR002401">
    <property type="entry name" value="Cyt_P450_E_grp-I"/>
</dbReference>
<reference evidence="8" key="2">
    <citation type="submission" date="2025-09" db="UniProtKB">
        <authorList>
            <consortium name="Ensembl"/>
        </authorList>
    </citation>
    <scope>IDENTIFICATION</scope>
</reference>
<organism evidence="8 9">
    <name type="scientific">Bubo bubo</name>
    <name type="common">Eurasian eagle-owl</name>
    <name type="synonym">Strix bubo</name>
    <dbReference type="NCBI Taxonomy" id="30461"/>
    <lineage>
        <taxon>Eukaryota</taxon>
        <taxon>Metazoa</taxon>
        <taxon>Chordata</taxon>
        <taxon>Craniata</taxon>
        <taxon>Vertebrata</taxon>
        <taxon>Euteleostomi</taxon>
        <taxon>Archelosauria</taxon>
        <taxon>Archosauria</taxon>
        <taxon>Dinosauria</taxon>
        <taxon>Saurischia</taxon>
        <taxon>Theropoda</taxon>
        <taxon>Coelurosauria</taxon>
        <taxon>Aves</taxon>
        <taxon>Neognathae</taxon>
        <taxon>Neoaves</taxon>
        <taxon>Telluraves</taxon>
        <taxon>Strigiformes</taxon>
        <taxon>Strigidae</taxon>
        <taxon>Bubo</taxon>
    </lineage>
</organism>
<keyword evidence="7" id="KW-0812">Transmembrane</keyword>
<evidence type="ECO:0000256" key="5">
    <source>
        <dbReference type="ARBA" id="ARBA00023004"/>
    </source>
</evidence>
<sequence>TALMCSYKVIRLLVFAGVFVASGPTPWLITGNLLQLGEDPRIILTKSGERYGDMFQTKLGSMTVVVLCGTVAFKQAIEIQGEISVGRSGLYSLTENEERMIFSKKYREGCHINKEIAKNTLRKLSLRETETSHALVSFRELSQTTGSFGLDRFFTRCLASVICNLCFGKRYNQNDREFLTVLQASYHFFFFFFGPSPLSRSCRVRVMNNLLSPI</sequence>
<dbReference type="AlphaFoldDB" id="A0A8C0FPK9"/>
<keyword evidence="6" id="KW-0503">Monooxygenase</keyword>
<dbReference type="GO" id="GO:0005506">
    <property type="term" value="F:iron ion binding"/>
    <property type="evidence" value="ECO:0007669"/>
    <property type="project" value="InterPro"/>
</dbReference>
<name>A0A8C0FPK9_BUBBB</name>